<gene>
    <name evidence="8" type="ORF">U9M48_038990</name>
</gene>
<feature type="non-terminal residue" evidence="8">
    <location>
        <position position="652"/>
    </location>
</feature>
<dbReference type="PROSITE" id="PS51471">
    <property type="entry name" value="FE2OG_OXY"/>
    <property type="match status" value="2"/>
</dbReference>
<organism evidence="8 9">
    <name type="scientific">Paspalum notatum var. saurae</name>
    <dbReference type="NCBI Taxonomy" id="547442"/>
    <lineage>
        <taxon>Eukaryota</taxon>
        <taxon>Viridiplantae</taxon>
        <taxon>Streptophyta</taxon>
        <taxon>Embryophyta</taxon>
        <taxon>Tracheophyta</taxon>
        <taxon>Spermatophyta</taxon>
        <taxon>Magnoliopsida</taxon>
        <taxon>Liliopsida</taxon>
        <taxon>Poales</taxon>
        <taxon>Poaceae</taxon>
        <taxon>PACMAD clade</taxon>
        <taxon>Panicoideae</taxon>
        <taxon>Andropogonodae</taxon>
        <taxon>Paspaleae</taxon>
        <taxon>Paspalinae</taxon>
        <taxon>Paspalum</taxon>
    </lineage>
</organism>
<dbReference type="InterPro" id="IPR044861">
    <property type="entry name" value="IPNS-like_FE2OG_OXY"/>
</dbReference>
<dbReference type="PANTHER" id="PTHR47990">
    <property type="entry name" value="2-OXOGLUTARATE (2OG) AND FE(II)-DEPENDENT OXYGENASE SUPERFAMILY PROTEIN-RELATED"/>
    <property type="match status" value="1"/>
</dbReference>
<keyword evidence="3" id="KW-0560">Oxidoreductase</keyword>
<accession>A0AAQ3UMP8</accession>
<keyword evidence="9" id="KW-1185">Reference proteome</keyword>
<dbReference type="Proteomes" id="UP001341281">
    <property type="component" value="Chromosome 09"/>
</dbReference>
<dbReference type="InterPro" id="IPR050231">
    <property type="entry name" value="Iron_ascorbate_oxido_reductase"/>
</dbReference>
<reference evidence="8 9" key="1">
    <citation type="submission" date="2024-02" db="EMBL/GenBank/DDBJ databases">
        <title>High-quality chromosome-scale genome assembly of Pensacola bahiagrass (Paspalum notatum Flugge var. saurae).</title>
        <authorList>
            <person name="Vega J.M."/>
            <person name="Podio M."/>
            <person name="Orjuela J."/>
            <person name="Siena L.A."/>
            <person name="Pessino S.C."/>
            <person name="Combes M.C."/>
            <person name="Mariac C."/>
            <person name="Albertini E."/>
            <person name="Pupilli F."/>
            <person name="Ortiz J.P.A."/>
            <person name="Leblanc O."/>
        </authorList>
    </citation>
    <scope>NUCLEOTIDE SEQUENCE [LARGE SCALE GENOMIC DNA]</scope>
    <source>
        <strain evidence="8">R1</strain>
        <tissue evidence="8">Leaf</tissue>
    </source>
</reference>
<dbReference type="InterPro" id="IPR027443">
    <property type="entry name" value="IPNS-like_sf"/>
</dbReference>
<evidence type="ECO:0000256" key="4">
    <source>
        <dbReference type="ARBA" id="ARBA00054658"/>
    </source>
</evidence>
<evidence type="ECO:0000256" key="3">
    <source>
        <dbReference type="ARBA" id="ARBA00022964"/>
    </source>
</evidence>
<evidence type="ECO:0000256" key="2">
    <source>
        <dbReference type="ARBA" id="ARBA00022723"/>
    </source>
</evidence>
<evidence type="ECO:0000256" key="5">
    <source>
        <dbReference type="ARBA" id="ARBA00074102"/>
    </source>
</evidence>
<feature type="domain" description="Fe2OG dioxygenase" evidence="7">
    <location>
        <begin position="471"/>
        <end position="578"/>
    </location>
</feature>
<evidence type="ECO:0000313" key="8">
    <source>
        <dbReference type="EMBL" id="WVZ92960.1"/>
    </source>
</evidence>
<dbReference type="GO" id="GO:0046872">
    <property type="term" value="F:metal ion binding"/>
    <property type="evidence" value="ECO:0007669"/>
    <property type="project" value="UniProtKB-KW"/>
</dbReference>
<evidence type="ECO:0000313" key="9">
    <source>
        <dbReference type="Proteomes" id="UP001341281"/>
    </source>
</evidence>
<dbReference type="EMBL" id="CP144753">
    <property type="protein sequence ID" value="WVZ92960.1"/>
    <property type="molecule type" value="Genomic_DNA"/>
</dbReference>
<comment type="function">
    <text evidence="4">2-oxoglutarate-dependent dioxygenase essential for auxin catabolism and maintenance of auxin homeostasis in reproductive organs. Catalyzes the irreversible oxidation of indole-3-acetic acid (IAA) to the biologically inactive 2-oxoindole-3-acetic acid (OxIAA).</text>
</comment>
<protein>
    <recommendedName>
        <fullName evidence="5">2-oxoglutarate-dependent dioxygenase DAO</fullName>
    </recommendedName>
    <alternativeName>
        <fullName evidence="6">Protein DIOXYGENASE FOR AUXIN OXIDATION</fullName>
    </alternativeName>
</protein>
<dbReference type="Gene3D" id="2.60.120.330">
    <property type="entry name" value="B-lactam Antibiotic, Isopenicillin N Synthase, Chain"/>
    <property type="match status" value="2"/>
</dbReference>
<evidence type="ECO:0000256" key="6">
    <source>
        <dbReference type="ARBA" id="ARBA00076740"/>
    </source>
</evidence>
<evidence type="ECO:0000259" key="7">
    <source>
        <dbReference type="PROSITE" id="PS51471"/>
    </source>
</evidence>
<dbReference type="SUPFAM" id="SSF51197">
    <property type="entry name" value="Clavaminate synthase-like"/>
    <property type="match status" value="2"/>
</dbReference>
<feature type="domain" description="Fe2OG dioxygenase" evidence="7">
    <location>
        <begin position="153"/>
        <end position="320"/>
    </location>
</feature>
<sequence length="652" mass="70082">MEITRVDLHGVEPGGPGWESARAAVTASMVAHGCVIVAHDALGPELRRALFGRAMPELFALPLESMQRNVSAVGPFKGYVGQIPGMAWESSCDAAGVRAFADLLWPVGGNPEFCDTVVSFARSMLRLRETVGRMVLEGLGVREESVAAHLDALTHGVRLSRYGAPPDAGTGVSMQAHRDDGMVTAIVEHEVEGLEVQAGDDGSWYAVPTDPDTVTFVAGLMFMVVTNGRVVPFGSRNKAGVAVRALDELVETGRPPLVYSPSRPDEYSAFRLFTEGDKFRDPLKAICRIRSYSTPHHAKAKSDRDGDRMAAGAEAQRAMAIPRVDLGGVVPGGPGWEAARSAVTASMLEHGCAVVAAQDALGPELRLALFARAMPDLFTLPLEAKQQTVSSKGKYRGYIGQLPGMAWESLRVGEPTDAASVRAFADLLWPEGNPEFCETVVSSAKNIRKLLETVETLVLEGLGVRGEIIGEHLGLLGHGFRLSHYGAPPDAETGMSMAPHHDDSMITTILQHEVEGLEVRVGDGTWVAVPPEPGTFTFVAGEQFTVATNGRVPACLHRVRTPSHRERFAVLLGSRQKDGVAVRALDDLVDAAHPLVYNPLRHEEYSKWRYSEEGLKSDDPLKAFCGSLLSSGGSKTLGIVQMSSFPSNNQKQ</sequence>
<dbReference type="Pfam" id="PF03171">
    <property type="entry name" value="2OG-FeII_Oxy"/>
    <property type="match status" value="2"/>
</dbReference>
<dbReference type="AlphaFoldDB" id="A0AAQ3UMP8"/>
<keyword evidence="2" id="KW-0479">Metal-binding</keyword>
<comment type="similarity">
    <text evidence="1">Belongs to the iron/ascorbate-dependent oxidoreductase family.</text>
</comment>
<dbReference type="FunFam" id="2.60.120.330:FF:000017">
    <property type="entry name" value="2-oxoglutarate-dependent dioxygenase DAO"/>
    <property type="match status" value="1"/>
</dbReference>
<dbReference type="GO" id="GO:0051213">
    <property type="term" value="F:dioxygenase activity"/>
    <property type="evidence" value="ECO:0007669"/>
    <property type="project" value="UniProtKB-KW"/>
</dbReference>
<keyword evidence="3" id="KW-0223">Dioxygenase</keyword>
<evidence type="ECO:0000256" key="1">
    <source>
        <dbReference type="ARBA" id="ARBA00008056"/>
    </source>
</evidence>
<dbReference type="InterPro" id="IPR005123">
    <property type="entry name" value="Oxoglu/Fe-dep_dioxygenase_dom"/>
</dbReference>
<proteinExistence type="inferred from homology"/>
<name>A0AAQ3UMP8_PASNO</name>